<dbReference type="Proteomes" id="UP000826990">
    <property type="component" value="Plasmid pWW19C-IncHI2"/>
</dbReference>
<evidence type="ECO:0000256" key="1">
    <source>
        <dbReference type="SAM" id="Phobius"/>
    </source>
</evidence>
<geneLocation type="plasmid" evidence="2 3">
    <name>pWW19C-IncHI2</name>
</geneLocation>
<keyword evidence="1" id="KW-0812">Transmembrane</keyword>
<keyword evidence="2" id="KW-0614">Plasmid</keyword>
<dbReference type="AlphaFoldDB" id="A0AAQ0EUX5"/>
<protein>
    <submittedName>
        <fullName evidence="2">Uncharacterized protein</fullName>
    </submittedName>
</protein>
<reference evidence="2" key="1">
    <citation type="submission" date="2021-07" db="EMBL/GenBank/DDBJ databases">
        <title>Characterization of Emerging Pathogens Carrying KPC-2 Gene in IncP-6 Plasmids Isolated from Urban Sewage in Argentina.</title>
        <authorList>
            <person name="Ghiglione B."/>
            <person name="Haim M.S."/>
            <person name="Dropa M."/>
        </authorList>
    </citation>
    <scope>NUCLEOTIDE SEQUENCE</scope>
    <source>
        <strain evidence="2">WW-19C</strain>
        <plasmid evidence="2">pWW19C-IncHI2</plasmid>
    </source>
</reference>
<feature type="transmembrane region" description="Helical" evidence="1">
    <location>
        <begin position="7"/>
        <end position="27"/>
    </location>
</feature>
<proteinExistence type="predicted"/>
<gene>
    <name evidence="2" type="ORF">KZX48_23970</name>
</gene>
<organism evidence="2 3">
    <name type="scientific">Enterobacter asburiae</name>
    <dbReference type="NCBI Taxonomy" id="61645"/>
    <lineage>
        <taxon>Bacteria</taxon>
        <taxon>Pseudomonadati</taxon>
        <taxon>Pseudomonadota</taxon>
        <taxon>Gammaproteobacteria</taxon>
        <taxon>Enterobacterales</taxon>
        <taxon>Enterobacteriaceae</taxon>
        <taxon>Enterobacter</taxon>
        <taxon>Enterobacter cloacae complex</taxon>
    </lineage>
</organism>
<evidence type="ECO:0000313" key="2">
    <source>
        <dbReference type="EMBL" id="QYD29463.1"/>
    </source>
</evidence>
<evidence type="ECO:0000313" key="3">
    <source>
        <dbReference type="Proteomes" id="UP000826990"/>
    </source>
</evidence>
<feature type="transmembrane region" description="Helical" evidence="1">
    <location>
        <begin position="39"/>
        <end position="63"/>
    </location>
</feature>
<sequence length="69" mass="7323">MKKDKKIFNVVMILVLLVAPVAGILFMDAPAGVEGNDATFFKAAIGLGFGLLAGAVFAIVWLVKRLFGK</sequence>
<dbReference type="RefSeq" id="WP_059572890.1">
    <property type="nucleotide sequence ID" value="NZ_CP080108.1"/>
</dbReference>
<keyword evidence="1" id="KW-0472">Membrane</keyword>
<dbReference type="EMBL" id="CP080108">
    <property type="protein sequence ID" value="QYD29463.1"/>
    <property type="molecule type" value="Genomic_DNA"/>
</dbReference>
<name>A0AAQ0EUX5_ENTAS</name>
<accession>A0AAQ0EUX5</accession>
<keyword evidence="1" id="KW-1133">Transmembrane helix</keyword>